<dbReference type="EMBL" id="JBHMBH010000019">
    <property type="protein sequence ID" value="MFB9714272.1"/>
    <property type="molecule type" value="Genomic_DNA"/>
</dbReference>
<evidence type="ECO:0000313" key="4">
    <source>
        <dbReference type="Proteomes" id="UP001589536"/>
    </source>
</evidence>
<dbReference type="Proteomes" id="UP001589536">
    <property type="component" value="Unassembled WGS sequence"/>
</dbReference>
<organism evidence="3 4">
    <name type="scientific">Arthrobacter methylotrophus</name>
    <dbReference type="NCBI Taxonomy" id="121291"/>
    <lineage>
        <taxon>Bacteria</taxon>
        <taxon>Bacillati</taxon>
        <taxon>Actinomycetota</taxon>
        <taxon>Actinomycetes</taxon>
        <taxon>Micrococcales</taxon>
        <taxon>Micrococcaceae</taxon>
        <taxon>Arthrobacter</taxon>
    </lineage>
</organism>
<proteinExistence type="predicted"/>
<keyword evidence="4" id="KW-1185">Reference proteome</keyword>
<feature type="region of interest" description="Disordered" evidence="1">
    <location>
        <begin position="111"/>
        <end position="135"/>
    </location>
</feature>
<gene>
    <name evidence="3" type="ORF">ACFFPI_09075</name>
</gene>
<feature type="transmembrane region" description="Helical" evidence="2">
    <location>
        <begin position="22"/>
        <end position="46"/>
    </location>
</feature>
<reference evidence="3 4" key="1">
    <citation type="submission" date="2024-09" db="EMBL/GenBank/DDBJ databases">
        <authorList>
            <person name="Sun Q."/>
            <person name="Mori K."/>
        </authorList>
    </citation>
    <scope>NUCLEOTIDE SEQUENCE [LARGE SCALE GENOMIC DNA]</scope>
    <source>
        <strain evidence="3 4">JCM 13519</strain>
    </source>
</reference>
<evidence type="ECO:0000256" key="2">
    <source>
        <dbReference type="SAM" id="Phobius"/>
    </source>
</evidence>
<accession>A0ABV5UP18</accession>
<keyword evidence="2" id="KW-0472">Membrane</keyword>
<protein>
    <recommendedName>
        <fullName evidence="5">DUF4381 domain-containing protein</fullName>
    </recommendedName>
</protein>
<comment type="caution">
    <text evidence="3">The sequence shown here is derived from an EMBL/GenBank/DDBJ whole genome shotgun (WGS) entry which is preliminary data.</text>
</comment>
<name>A0ABV5UP18_9MICC</name>
<dbReference type="RefSeq" id="WP_345044197.1">
    <property type="nucleotide sequence ID" value="NZ_BAABED010000001.1"/>
</dbReference>
<evidence type="ECO:0008006" key="5">
    <source>
        <dbReference type="Google" id="ProtNLM"/>
    </source>
</evidence>
<evidence type="ECO:0000256" key="1">
    <source>
        <dbReference type="SAM" id="MobiDB-lite"/>
    </source>
</evidence>
<evidence type="ECO:0000313" key="3">
    <source>
        <dbReference type="EMBL" id="MFB9714272.1"/>
    </source>
</evidence>
<keyword evidence="2" id="KW-0812">Transmembrane</keyword>
<sequence>MNSTPSPSPIDVFVHNAPAADWQVWAAFAPLLAATVAALIAAAALWQKRRADNRAEWWRRAQWALDSALDEKAEKQEVGLAVLEALNTSKLAGPEEAQILEEAWRKPLQEGEATLDLLSEMPDNGESEDSKEVDP</sequence>
<keyword evidence="2" id="KW-1133">Transmembrane helix</keyword>